<evidence type="ECO:0000313" key="2">
    <source>
        <dbReference type="EMBL" id="VVE69522.1"/>
    </source>
</evidence>
<dbReference type="OrthoDB" id="9104095at2"/>
<evidence type="ECO:0008006" key="4">
    <source>
        <dbReference type="Google" id="ProtNLM"/>
    </source>
</evidence>
<proteinExistence type="predicted"/>
<protein>
    <recommendedName>
        <fullName evidence="4">DUF2892 domain-containing protein</fullName>
    </recommendedName>
</protein>
<name>A0A5E5A9K1_9BURK</name>
<feature type="transmembrane region" description="Helical" evidence="1">
    <location>
        <begin position="14"/>
        <end position="33"/>
    </location>
</feature>
<evidence type="ECO:0000256" key="1">
    <source>
        <dbReference type="SAM" id="Phobius"/>
    </source>
</evidence>
<feature type="transmembrane region" description="Helical" evidence="1">
    <location>
        <begin position="39"/>
        <end position="57"/>
    </location>
</feature>
<keyword evidence="3" id="KW-1185">Reference proteome</keyword>
<gene>
    <name evidence="2" type="ORF">PAN31117_03357</name>
</gene>
<dbReference type="AlphaFoldDB" id="A0A5E5A9K1"/>
<sequence length="85" mass="9420">MKIKFIENGNFSRWVREGLLVLGASIMVIAVKYVPPVPFGGWLFFLGFGLVALGGLASNAHMLDIKPFDNENKKARKTYSSSDEN</sequence>
<keyword evidence="1" id="KW-0812">Transmembrane</keyword>
<reference evidence="2 3" key="1">
    <citation type="submission" date="2019-08" db="EMBL/GenBank/DDBJ databases">
        <authorList>
            <person name="Peeters C."/>
        </authorList>
    </citation>
    <scope>NUCLEOTIDE SEQUENCE [LARGE SCALE GENOMIC DNA]</scope>
    <source>
        <strain evidence="2 3">LMG 31117</strain>
    </source>
</reference>
<dbReference type="RefSeq" id="WP_150739178.1">
    <property type="nucleotide sequence ID" value="NZ_CABPSP010000010.1"/>
</dbReference>
<evidence type="ECO:0000313" key="3">
    <source>
        <dbReference type="Proteomes" id="UP000383122"/>
    </source>
</evidence>
<keyword evidence="1" id="KW-0472">Membrane</keyword>
<keyword evidence="1" id="KW-1133">Transmembrane helix</keyword>
<organism evidence="2 3">
    <name type="scientific">Pandoraea anapnoica</name>
    <dbReference type="NCBI Taxonomy" id="2508301"/>
    <lineage>
        <taxon>Bacteria</taxon>
        <taxon>Pseudomonadati</taxon>
        <taxon>Pseudomonadota</taxon>
        <taxon>Betaproteobacteria</taxon>
        <taxon>Burkholderiales</taxon>
        <taxon>Burkholderiaceae</taxon>
        <taxon>Pandoraea</taxon>
    </lineage>
</organism>
<dbReference type="EMBL" id="CABPSP010000010">
    <property type="protein sequence ID" value="VVE69522.1"/>
    <property type="molecule type" value="Genomic_DNA"/>
</dbReference>
<dbReference type="Proteomes" id="UP000383122">
    <property type="component" value="Unassembled WGS sequence"/>
</dbReference>
<accession>A0A5E5A9K1</accession>